<keyword evidence="4 8" id="KW-0808">Transferase</keyword>
<dbReference type="Pfam" id="PF06090">
    <property type="entry name" value="Ins_P5_2-kin"/>
    <property type="match status" value="1"/>
</dbReference>
<dbReference type="GO" id="GO:0005524">
    <property type="term" value="F:ATP binding"/>
    <property type="evidence" value="ECO:0007669"/>
    <property type="project" value="UniProtKB-KW"/>
</dbReference>
<dbReference type="AlphaFoldDB" id="A0A9P6CA40"/>
<evidence type="ECO:0000256" key="7">
    <source>
        <dbReference type="ARBA" id="ARBA00022840"/>
    </source>
</evidence>
<dbReference type="GO" id="GO:0032958">
    <property type="term" value="P:inositol phosphate biosynthetic process"/>
    <property type="evidence" value="ECO:0007669"/>
    <property type="project" value="TreeGrafter"/>
</dbReference>
<evidence type="ECO:0000256" key="2">
    <source>
        <dbReference type="ARBA" id="ARBA00012023"/>
    </source>
</evidence>
<dbReference type="Gene3D" id="3.30.200.110">
    <property type="entry name" value="Inositol-pentakisphosphate 2-kinase, N-lobe"/>
    <property type="match status" value="1"/>
</dbReference>
<reference evidence="9" key="1">
    <citation type="submission" date="2020-11" db="EMBL/GenBank/DDBJ databases">
        <authorList>
            <consortium name="DOE Joint Genome Institute"/>
            <person name="Ahrendt S."/>
            <person name="Riley R."/>
            <person name="Andreopoulos W."/>
            <person name="Labutti K."/>
            <person name="Pangilinan J."/>
            <person name="Ruiz-Duenas F.J."/>
            <person name="Barrasa J.M."/>
            <person name="Sanchez-Garcia M."/>
            <person name="Camarero S."/>
            <person name="Miyauchi S."/>
            <person name="Serrano A."/>
            <person name="Linde D."/>
            <person name="Babiker R."/>
            <person name="Drula E."/>
            <person name="Ayuso-Fernandez I."/>
            <person name="Pacheco R."/>
            <person name="Padilla G."/>
            <person name="Ferreira P."/>
            <person name="Barriuso J."/>
            <person name="Kellner H."/>
            <person name="Castanera R."/>
            <person name="Alfaro M."/>
            <person name="Ramirez L."/>
            <person name="Pisabarro A.G."/>
            <person name="Kuo A."/>
            <person name="Tritt A."/>
            <person name="Lipzen A."/>
            <person name="He G."/>
            <person name="Yan M."/>
            <person name="Ng V."/>
            <person name="Cullen D."/>
            <person name="Martin F."/>
            <person name="Rosso M.-N."/>
            <person name="Henrissat B."/>
            <person name="Hibbett D."/>
            <person name="Martinez A.T."/>
            <person name="Grigoriev I.V."/>
        </authorList>
    </citation>
    <scope>NUCLEOTIDE SEQUENCE</scope>
    <source>
        <strain evidence="9">MF-IS2</strain>
    </source>
</reference>
<dbReference type="GO" id="GO:0005634">
    <property type="term" value="C:nucleus"/>
    <property type="evidence" value="ECO:0007669"/>
    <property type="project" value="TreeGrafter"/>
</dbReference>
<sequence>MSDITQTLPSHWKYVSEGGATIVFSYVGPPDPTYDGMVLRLRKAVNGSPEQEATGEDEPDDPVIEYQTRCMERVFPQENLPRLQSVRLERKWLKGLVEMHDFKRPEARRGKDHVDFSRKKGVLATDLVGGDWIAVEIKPKWAFLPSATHLSGDTKMAKTQTCRFCMHSYMRNVEDQKYVNNYCPLDLFSGNVGRVHKAIDSLWDAWEHSSGSVNNLKIFAHGKVVKPGQVERLVREDVVASTSPEKIREVFKEAVCNTLLRSPVLTIISRLQRSLDVLDIEGLSKLWREAELQSPLYRSAYASYFEQPVSSEKIPPATPLGVPSTHLPASEPTISDWVEFLDTFQSAGVAGMDHTQPRIENLRYYLLAYLLSATFKDCSIIVKLDFLGLENITEYKVHPIAVIDLDPKGLDRLQRWQELDRGIVYNYTPAERKVCVDGWAELSGVFD</sequence>
<keyword evidence="7 8" id="KW-0067">ATP-binding</keyword>
<dbReference type="InterPro" id="IPR043001">
    <property type="entry name" value="IP5_2-K_N_lobe"/>
</dbReference>
<evidence type="ECO:0000313" key="9">
    <source>
        <dbReference type="EMBL" id="KAF9454600.1"/>
    </source>
</evidence>
<evidence type="ECO:0000256" key="3">
    <source>
        <dbReference type="ARBA" id="ARBA00014846"/>
    </source>
</evidence>
<keyword evidence="10" id="KW-1185">Reference proteome</keyword>
<dbReference type="EMBL" id="MU151053">
    <property type="protein sequence ID" value="KAF9454600.1"/>
    <property type="molecule type" value="Genomic_DNA"/>
</dbReference>
<dbReference type="PANTHER" id="PTHR14456:SF2">
    <property type="entry name" value="INOSITOL-PENTAKISPHOSPHATE 2-KINASE"/>
    <property type="match status" value="1"/>
</dbReference>
<comment type="caution">
    <text evidence="9">The sequence shown here is derived from an EMBL/GenBank/DDBJ whole genome shotgun (WGS) entry which is preliminary data.</text>
</comment>
<evidence type="ECO:0000256" key="5">
    <source>
        <dbReference type="ARBA" id="ARBA00022741"/>
    </source>
</evidence>
<name>A0A9P6CA40_9AGAR</name>
<dbReference type="Proteomes" id="UP000807342">
    <property type="component" value="Unassembled WGS sequence"/>
</dbReference>
<dbReference type="GO" id="GO:0035299">
    <property type="term" value="F:inositol-1,3,4,5,6-pentakisphosphate 2-kinase activity"/>
    <property type="evidence" value="ECO:0007669"/>
    <property type="project" value="UniProtKB-EC"/>
</dbReference>
<evidence type="ECO:0000256" key="4">
    <source>
        <dbReference type="ARBA" id="ARBA00022679"/>
    </source>
</evidence>
<comment type="domain">
    <text evidence="8">The EXKPK motif is conserved in inositol-pentakisphosphate 2-kinases of both family 1 and 2.</text>
</comment>
<organism evidence="9 10">
    <name type="scientific">Macrolepiota fuliginosa MF-IS2</name>
    <dbReference type="NCBI Taxonomy" id="1400762"/>
    <lineage>
        <taxon>Eukaryota</taxon>
        <taxon>Fungi</taxon>
        <taxon>Dikarya</taxon>
        <taxon>Basidiomycota</taxon>
        <taxon>Agaricomycotina</taxon>
        <taxon>Agaricomycetes</taxon>
        <taxon>Agaricomycetidae</taxon>
        <taxon>Agaricales</taxon>
        <taxon>Agaricineae</taxon>
        <taxon>Agaricaceae</taxon>
        <taxon>Macrolepiota</taxon>
    </lineage>
</organism>
<evidence type="ECO:0000256" key="1">
    <source>
        <dbReference type="ARBA" id="ARBA00001774"/>
    </source>
</evidence>
<dbReference type="EC" id="2.7.1.158" evidence="2 8"/>
<comment type="catalytic activity">
    <reaction evidence="1 8">
        <text>1D-myo-inositol 1,3,4,5,6-pentakisphosphate + ATP = 1D-myo-inositol hexakisphosphate + ADP + H(+)</text>
        <dbReference type="Rhea" id="RHEA:20313"/>
        <dbReference type="ChEBI" id="CHEBI:15378"/>
        <dbReference type="ChEBI" id="CHEBI:30616"/>
        <dbReference type="ChEBI" id="CHEBI:57733"/>
        <dbReference type="ChEBI" id="CHEBI:58130"/>
        <dbReference type="ChEBI" id="CHEBI:456216"/>
        <dbReference type="EC" id="2.7.1.158"/>
    </reaction>
</comment>
<evidence type="ECO:0000313" key="10">
    <source>
        <dbReference type="Proteomes" id="UP000807342"/>
    </source>
</evidence>
<gene>
    <name evidence="9" type="ORF">P691DRAFT_655629</name>
</gene>
<dbReference type="PANTHER" id="PTHR14456">
    <property type="entry name" value="INOSITOL POLYPHOSPHATE KINASE 1"/>
    <property type="match status" value="1"/>
</dbReference>
<proteinExistence type="predicted"/>
<dbReference type="OrthoDB" id="272370at2759"/>
<keyword evidence="6 8" id="KW-0418">Kinase</keyword>
<accession>A0A9P6CA40</accession>
<keyword evidence="5 8" id="KW-0547">Nucleotide-binding</keyword>
<dbReference type="InterPro" id="IPR009286">
    <property type="entry name" value="Ins_P5_2-kin"/>
</dbReference>
<evidence type="ECO:0000256" key="6">
    <source>
        <dbReference type="ARBA" id="ARBA00022777"/>
    </source>
</evidence>
<comment type="function">
    <text evidence="8">Phosphorylates Ins(1,3,4,5,6)P5 at position 2 to form Ins(1,2,3,4,5,6)P6 (InsP6 or phytate).</text>
</comment>
<evidence type="ECO:0000256" key="8">
    <source>
        <dbReference type="RuleBase" id="RU364126"/>
    </source>
</evidence>
<protein>
    <recommendedName>
        <fullName evidence="3 8">Inositol-pentakisphosphate 2-kinase</fullName>
        <ecNumber evidence="2 8">2.7.1.158</ecNumber>
    </recommendedName>
</protein>